<dbReference type="EMBL" id="KQ964668">
    <property type="protein sequence ID" value="KXN67022.1"/>
    <property type="molecule type" value="Genomic_DNA"/>
</dbReference>
<gene>
    <name evidence="1" type="ORF">CONCODRAFT_11004</name>
</gene>
<name>A0A137NW75_CONC2</name>
<organism evidence="1 2">
    <name type="scientific">Conidiobolus coronatus (strain ATCC 28846 / CBS 209.66 / NRRL 28638)</name>
    <name type="common">Delacroixia coronata</name>
    <dbReference type="NCBI Taxonomy" id="796925"/>
    <lineage>
        <taxon>Eukaryota</taxon>
        <taxon>Fungi</taxon>
        <taxon>Fungi incertae sedis</taxon>
        <taxon>Zoopagomycota</taxon>
        <taxon>Entomophthoromycotina</taxon>
        <taxon>Entomophthoromycetes</taxon>
        <taxon>Entomophthorales</taxon>
        <taxon>Ancylistaceae</taxon>
        <taxon>Conidiobolus</taxon>
    </lineage>
</organism>
<evidence type="ECO:0000313" key="1">
    <source>
        <dbReference type="EMBL" id="KXN67022.1"/>
    </source>
</evidence>
<accession>A0A137NW75</accession>
<protein>
    <submittedName>
        <fullName evidence="1">Uncharacterized protein</fullName>
    </submittedName>
</protein>
<feature type="non-terminal residue" evidence="1">
    <location>
        <position position="138"/>
    </location>
</feature>
<sequence length="138" mass="16198">MVFKLVYTIEQISAKKGHQAFLLTPSNNATNPSVYIFDFIDKIQFTLYKNNIKLIEYKSNIEITHYFLKLFNIDEINNFVFCPKTASRNGYKVTRKRSQEISEINWSWNYSSITMDYTLIDKNAQNIEIARISGFSLD</sequence>
<dbReference type="Proteomes" id="UP000070444">
    <property type="component" value="Unassembled WGS sequence"/>
</dbReference>
<reference evidence="1 2" key="1">
    <citation type="journal article" date="2015" name="Genome Biol. Evol.">
        <title>Phylogenomic analyses indicate that early fungi evolved digesting cell walls of algal ancestors of land plants.</title>
        <authorList>
            <person name="Chang Y."/>
            <person name="Wang S."/>
            <person name="Sekimoto S."/>
            <person name="Aerts A.L."/>
            <person name="Choi C."/>
            <person name="Clum A."/>
            <person name="LaButti K.M."/>
            <person name="Lindquist E.A."/>
            <person name="Yee Ngan C."/>
            <person name="Ohm R.A."/>
            <person name="Salamov A.A."/>
            <person name="Grigoriev I.V."/>
            <person name="Spatafora J.W."/>
            <person name="Berbee M.L."/>
        </authorList>
    </citation>
    <scope>NUCLEOTIDE SEQUENCE [LARGE SCALE GENOMIC DNA]</scope>
    <source>
        <strain evidence="1 2">NRRL 28638</strain>
    </source>
</reference>
<proteinExistence type="predicted"/>
<dbReference type="AlphaFoldDB" id="A0A137NW75"/>
<evidence type="ECO:0000313" key="2">
    <source>
        <dbReference type="Proteomes" id="UP000070444"/>
    </source>
</evidence>
<keyword evidence="2" id="KW-1185">Reference proteome</keyword>